<protein>
    <submittedName>
        <fullName evidence="2">Nuclear transport factor 2 family protein</fullName>
    </submittedName>
</protein>
<dbReference type="Gene3D" id="3.10.450.50">
    <property type="match status" value="1"/>
</dbReference>
<dbReference type="SUPFAM" id="SSF54427">
    <property type="entry name" value="NTF2-like"/>
    <property type="match status" value="1"/>
</dbReference>
<organism evidence="2 3">
    <name type="scientific">Solirubrobacter deserti</name>
    <dbReference type="NCBI Taxonomy" id="2282478"/>
    <lineage>
        <taxon>Bacteria</taxon>
        <taxon>Bacillati</taxon>
        <taxon>Actinomycetota</taxon>
        <taxon>Thermoleophilia</taxon>
        <taxon>Solirubrobacterales</taxon>
        <taxon>Solirubrobacteraceae</taxon>
        <taxon>Solirubrobacter</taxon>
    </lineage>
</organism>
<accession>A0ABT4RLE0</accession>
<proteinExistence type="predicted"/>
<evidence type="ECO:0000313" key="2">
    <source>
        <dbReference type="EMBL" id="MDA0139379.1"/>
    </source>
</evidence>
<dbReference type="InterPro" id="IPR037401">
    <property type="entry name" value="SnoaL-like"/>
</dbReference>
<evidence type="ECO:0000259" key="1">
    <source>
        <dbReference type="Pfam" id="PF13577"/>
    </source>
</evidence>
<name>A0ABT4RLE0_9ACTN</name>
<dbReference type="EMBL" id="JAPCID010000025">
    <property type="protein sequence ID" value="MDA0139379.1"/>
    <property type="molecule type" value="Genomic_DNA"/>
</dbReference>
<gene>
    <name evidence="2" type="ORF">OJ962_17885</name>
</gene>
<dbReference type="CDD" id="cd00531">
    <property type="entry name" value="NTF2_like"/>
    <property type="match status" value="1"/>
</dbReference>
<dbReference type="InterPro" id="IPR032710">
    <property type="entry name" value="NTF2-like_dom_sf"/>
</dbReference>
<reference evidence="2" key="1">
    <citation type="submission" date="2022-10" db="EMBL/GenBank/DDBJ databases">
        <title>The WGS of Solirubrobacter sp. CPCC 204708.</title>
        <authorList>
            <person name="Jiang Z."/>
        </authorList>
    </citation>
    <scope>NUCLEOTIDE SEQUENCE</scope>
    <source>
        <strain evidence="2">CPCC 204708</strain>
    </source>
</reference>
<evidence type="ECO:0000313" key="3">
    <source>
        <dbReference type="Proteomes" id="UP001147700"/>
    </source>
</evidence>
<comment type="caution">
    <text evidence="2">The sequence shown here is derived from an EMBL/GenBank/DDBJ whole genome shotgun (WGS) entry which is preliminary data.</text>
</comment>
<dbReference type="Pfam" id="PF13577">
    <property type="entry name" value="SnoaL_4"/>
    <property type="match status" value="1"/>
</dbReference>
<sequence>MTSDRVEVASLFTRLSRLLDDKRWDDAGTIYTEDATVQSPRGGELRGLDALTAFLKQSDVEGVNTQHVDTNVVVHVDGDEATAEANSLVFFYREGEAPHRESGLRLSWTAARTPAGWRITTSRIVPAWIREREVIGAGA</sequence>
<dbReference type="Proteomes" id="UP001147700">
    <property type="component" value="Unassembled WGS sequence"/>
</dbReference>
<keyword evidence="3" id="KW-1185">Reference proteome</keyword>
<dbReference type="RefSeq" id="WP_202958069.1">
    <property type="nucleotide sequence ID" value="NZ_JAPCID010000025.1"/>
</dbReference>
<feature type="domain" description="SnoaL-like" evidence="1">
    <location>
        <begin position="3"/>
        <end position="121"/>
    </location>
</feature>